<dbReference type="RefSeq" id="WP_187536625.1">
    <property type="nucleotide sequence ID" value="NZ_JACRTL010000005.1"/>
</dbReference>
<comment type="caution">
    <text evidence="1">The sequence shown here is derived from an EMBL/GenBank/DDBJ whole genome shotgun (WGS) entry which is preliminary data.</text>
</comment>
<accession>A0A8J6PEJ9</accession>
<organism evidence="1 2">
    <name type="scientific">Massiliimalia timonensis</name>
    <dbReference type="NCBI Taxonomy" id="1987501"/>
    <lineage>
        <taxon>Bacteria</taxon>
        <taxon>Bacillati</taxon>
        <taxon>Bacillota</taxon>
        <taxon>Clostridia</taxon>
        <taxon>Eubacteriales</taxon>
        <taxon>Oscillospiraceae</taxon>
        <taxon>Massiliimalia</taxon>
    </lineage>
</organism>
<dbReference type="EMBL" id="JACRTL010000005">
    <property type="protein sequence ID" value="MBC8611408.1"/>
    <property type="molecule type" value="Genomic_DNA"/>
</dbReference>
<sequence length="561" mass="64785">MNTQQDFRTKLDLYQPFALLLNYRNNRMDNLKPMLKAAEIMVGECLKEGIKDFLIPIGRRWRGTTEPLEHQFARFLAGMKKSRPEIRIAALVSNHAVRSVRPALEEQGELCLYDQIEILESGYEKDFQQYIIKKVIPSTAAILSLDQPKTTVSRKTYKAAYQLNIPVKSIFELSWEFNEGDSGISLIKSLELRKALAIPDKCAVFYFNPVGVHLTMAQLAPALKTAVHDCVQNGITDFLFPLEGLNMIREEELTCQAVRIIRSMMKEYPDIRVFACILVSEETDTYPEEYDSLFHEACQMEINGANRTSVFYDAAAKLMSALIAVSKKNSTFQLGNQADSQMVPVYNLYHIIHNPGFLPPKPLYSLTPDIQNTEKLEILERELDVYPKEHPIYTARIQDELSKEHEAEHYSYHRCLDLILDFIRFNNETAYLRGLALGMIQTDNLQKEVDHYSVTHTPFYRQFQEKLLALAEAVRKDGDSELLSSLYQKIEAVDRRLKIDQTGYLLLGFRSGRKKAVEFDEKLDEQFEDYCKKQMKLFYNCPFNVDTIGIISKIFREKKRP</sequence>
<dbReference type="AlphaFoldDB" id="A0A8J6PEJ9"/>
<gene>
    <name evidence="1" type="ORF">H8702_09880</name>
</gene>
<evidence type="ECO:0000313" key="1">
    <source>
        <dbReference type="EMBL" id="MBC8611408.1"/>
    </source>
</evidence>
<protein>
    <submittedName>
        <fullName evidence="1">Uncharacterized protein</fullName>
    </submittedName>
</protein>
<evidence type="ECO:0000313" key="2">
    <source>
        <dbReference type="Proteomes" id="UP000632659"/>
    </source>
</evidence>
<reference evidence="1" key="1">
    <citation type="submission" date="2020-08" db="EMBL/GenBank/DDBJ databases">
        <title>Genome public.</title>
        <authorList>
            <person name="Liu C."/>
            <person name="Sun Q."/>
        </authorList>
    </citation>
    <scope>NUCLEOTIDE SEQUENCE</scope>
    <source>
        <strain evidence="1">NSJ-15</strain>
    </source>
</reference>
<proteinExistence type="predicted"/>
<keyword evidence="2" id="KW-1185">Reference proteome</keyword>
<name>A0A8J6PEJ9_9FIRM</name>
<dbReference type="Proteomes" id="UP000632659">
    <property type="component" value="Unassembled WGS sequence"/>
</dbReference>